<dbReference type="Proteomes" id="UP000006428">
    <property type="component" value="Unassembled WGS sequence"/>
</dbReference>
<keyword evidence="1" id="KW-0997">Cell inner membrane</keyword>
<name>A0ABN0DZE5_AERSS</name>
<protein>
    <recommendedName>
        <fullName evidence="1">Inner membrane protein YccF</fullName>
    </recommendedName>
</protein>
<dbReference type="NCBIfam" id="NF008740">
    <property type="entry name" value="PRK11770.1-2"/>
    <property type="match status" value="1"/>
</dbReference>
<keyword evidence="1" id="KW-0812">Transmembrane</keyword>
<keyword evidence="1" id="KW-0472">Membrane</keyword>
<gene>
    <name evidence="3" type="ORF">IYQ_11653</name>
</gene>
<dbReference type="PIRSF" id="PIRSF028777">
    <property type="entry name" value="UCP028777"/>
    <property type="match status" value="1"/>
</dbReference>
<evidence type="ECO:0000259" key="2">
    <source>
        <dbReference type="Pfam" id="PF03733"/>
    </source>
</evidence>
<proteinExistence type="predicted"/>
<feature type="transmembrane region" description="Helical" evidence="1">
    <location>
        <begin position="92"/>
        <end position="109"/>
    </location>
</feature>
<keyword evidence="4" id="KW-1185">Reference proteome</keyword>
<dbReference type="NCBIfam" id="NF008741">
    <property type="entry name" value="PRK11770.1-3"/>
    <property type="match status" value="1"/>
</dbReference>
<evidence type="ECO:0000313" key="3">
    <source>
        <dbReference type="EMBL" id="EHI52321.1"/>
    </source>
</evidence>
<organism evidence="3 4">
    <name type="scientific">Aeromonas salmonicida subsp. salmonicida 01-B526</name>
    <dbReference type="NCBI Taxonomy" id="1076135"/>
    <lineage>
        <taxon>Bacteria</taxon>
        <taxon>Pseudomonadati</taxon>
        <taxon>Pseudomonadota</taxon>
        <taxon>Gammaproteobacteria</taxon>
        <taxon>Aeromonadales</taxon>
        <taxon>Aeromonadaceae</taxon>
        <taxon>Aeromonas</taxon>
    </lineage>
</organism>
<feature type="domain" description="Inner membrane component" evidence="2">
    <location>
        <begin position="97"/>
        <end position="147"/>
    </location>
</feature>
<feature type="domain" description="Inner membrane component" evidence="2">
    <location>
        <begin position="25"/>
        <end position="75"/>
    </location>
</feature>
<dbReference type="PANTHER" id="PTHR42903:SF1">
    <property type="entry name" value="INNER MEMBRANE PROTEIN YCCF"/>
    <property type="match status" value="1"/>
</dbReference>
<dbReference type="InterPro" id="IPR031308">
    <property type="entry name" value="UCP028777"/>
</dbReference>
<sequence>MAAARYGDSQIYESGVTNMAFFRFLFNLLWFVLGGVFMGLAWWLAGLLCFVSLIGIPWGRACFVIGTFTFFPFGKQAVSRKSMTGQSDIGTGTLGLIGNILWFLVIGIWLAIGHIASALACFVTIIGIPFGIQHLKLALIALAPIGQMVVTNHEAESGRYIR</sequence>
<keyword evidence="1" id="KW-1133">Transmembrane helix</keyword>
<dbReference type="PANTHER" id="PTHR42903">
    <property type="entry name" value="INNER MEMBRANE PROTEIN YCCF"/>
    <property type="match status" value="1"/>
</dbReference>
<reference evidence="3 4" key="1">
    <citation type="journal article" date="2012" name="Front. Microbiol.">
        <title>Draft Genome Sequence of the Virulent Strain 01-B526 of the Fish Pathogen Aeromonas salmonicida.</title>
        <authorList>
            <person name="Charette S.J."/>
            <person name="Brochu F."/>
            <person name="Boyle B."/>
            <person name="Filion G."/>
            <person name="Tanaka K.H."/>
            <person name="Derome N."/>
        </authorList>
    </citation>
    <scope>NUCLEOTIDE SEQUENCE [LARGE SCALE GENOMIC DNA]</scope>
    <source>
        <strain evidence="3 4">01-B526</strain>
    </source>
</reference>
<comment type="caution">
    <text evidence="3">The sequence shown here is derived from an EMBL/GenBank/DDBJ whole genome shotgun (WGS) entry which is preliminary data.</text>
</comment>
<dbReference type="NCBIfam" id="NF008742">
    <property type="entry name" value="PRK11770.1-4"/>
    <property type="match status" value="1"/>
</dbReference>
<dbReference type="EMBL" id="AGVO01000046">
    <property type="protein sequence ID" value="EHI52321.1"/>
    <property type="molecule type" value="Genomic_DNA"/>
</dbReference>
<dbReference type="InterPro" id="IPR005185">
    <property type="entry name" value="YccF"/>
</dbReference>
<dbReference type="InterPro" id="IPR052937">
    <property type="entry name" value="Inner_membrane_protein"/>
</dbReference>
<evidence type="ECO:0000256" key="1">
    <source>
        <dbReference type="PIRNR" id="PIRNR028777"/>
    </source>
</evidence>
<comment type="subcellular location">
    <subcellularLocation>
        <location evidence="1">Cell inner membrane</location>
        <topology evidence="1">Multi-pass membrane protein</topology>
    </subcellularLocation>
</comment>
<feature type="transmembrane region" description="Helical" evidence="1">
    <location>
        <begin position="50"/>
        <end position="71"/>
    </location>
</feature>
<accession>A0ABN0DZE5</accession>
<feature type="transmembrane region" description="Helical" evidence="1">
    <location>
        <begin position="21"/>
        <end position="44"/>
    </location>
</feature>
<keyword evidence="1" id="KW-1003">Cell membrane</keyword>
<feature type="transmembrane region" description="Helical" evidence="1">
    <location>
        <begin position="115"/>
        <end position="132"/>
    </location>
</feature>
<dbReference type="Pfam" id="PF03733">
    <property type="entry name" value="YccF"/>
    <property type="match status" value="2"/>
</dbReference>
<evidence type="ECO:0000313" key="4">
    <source>
        <dbReference type="Proteomes" id="UP000006428"/>
    </source>
</evidence>